<dbReference type="PANTHER" id="PTHR24113:SF12">
    <property type="entry name" value="RAN GTPASE-ACTIVATING PROTEIN 1"/>
    <property type="match status" value="1"/>
</dbReference>
<keyword evidence="1" id="KW-0343">GTPase activation</keyword>
<evidence type="ECO:0000313" key="5">
    <source>
        <dbReference type="EMBL" id="KAF9940853.1"/>
    </source>
</evidence>
<feature type="compositionally biased region" description="Low complexity" evidence="4">
    <location>
        <begin position="368"/>
        <end position="380"/>
    </location>
</feature>
<dbReference type="InterPro" id="IPR032675">
    <property type="entry name" value="LRR_dom_sf"/>
</dbReference>
<comment type="caution">
    <text evidence="5">The sequence shown here is derived from an EMBL/GenBank/DDBJ whole genome shotgun (WGS) entry which is preliminary data.</text>
</comment>
<dbReference type="InterPro" id="IPR027038">
    <property type="entry name" value="RanGap"/>
</dbReference>
<dbReference type="SUPFAM" id="SSF52047">
    <property type="entry name" value="RNI-like"/>
    <property type="match status" value="2"/>
</dbReference>
<dbReference type="SMART" id="SM00368">
    <property type="entry name" value="LRR_RI"/>
    <property type="match status" value="6"/>
</dbReference>
<evidence type="ECO:0008006" key="7">
    <source>
        <dbReference type="Google" id="ProtNLM"/>
    </source>
</evidence>
<dbReference type="GO" id="GO:0005634">
    <property type="term" value="C:nucleus"/>
    <property type="evidence" value="ECO:0007669"/>
    <property type="project" value="TreeGrafter"/>
</dbReference>
<dbReference type="GO" id="GO:0048471">
    <property type="term" value="C:perinuclear region of cytoplasm"/>
    <property type="evidence" value="ECO:0007669"/>
    <property type="project" value="TreeGrafter"/>
</dbReference>
<evidence type="ECO:0000256" key="4">
    <source>
        <dbReference type="SAM" id="MobiDB-lite"/>
    </source>
</evidence>
<gene>
    <name evidence="5" type="ORF">BGZ65_005946</name>
</gene>
<feature type="non-terminal residue" evidence="5">
    <location>
        <position position="1"/>
    </location>
</feature>
<dbReference type="GO" id="GO:0031267">
    <property type="term" value="F:small GTPase binding"/>
    <property type="evidence" value="ECO:0007669"/>
    <property type="project" value="TreeGrafter"/>
</dbReference>
<dbReference type="GO" id="GO:0005829">
    <property type="term" value="C:cytosol"/>
    <property type="evidence" value="ECO:0007669"/>
    <property type="project" value="TreeGrafter"/>
</dbReference>
<accession>A0A9P6INS3</accession>
<keyword evidence="3" id="KW-0677">Repeat</keyword>
<feature type="compositionally biased region" description="Low complexity" evidence="4">
    <location>
        <begin position="92"/>
        <end position="116"/>
    </location>
</feature>
<reference evidence="5" key="1">
    <citation type="journal article" date="2020" name="Fungal Divers.">
        <title>Resolving the Mortierellaceae phylogeny through synthesis of multi-gene phylogenetics and phylogenomics.</title>
        <authorList>
            <person name="Vandepol N."/>
            <person name="Liber J."/>
            <person name="Desiro A."/>
            <person name="Na H."/>
            <person name="Kennedy M."/>
            <person name="Barry K."/>
            <person name="Grigoriev I.V."/>
            <person name="Miller A.N."/>
            <person name="O'Donnell K."/>
            <person name="Stajich J.E."/>
            <person name="Bonito G."/>
        </authorList>
    </citation>
    <scope>NUCLEOTIDE SEQUENCE</scope>
    <source>
        <strain evidence="5">MES-2147</strain>
    </source>
</reference>
<proteinExistence type="predicted"/>
<name>A0A9P6INS3_9FUNG</name>
<organism evidence="5 6">
    <name type="scientific">Modicella reniformis</name>
    <dbReference type="NCBI Taxonomy" id="1440133"/>
    <lineage>
        <taxon>Eukaryota</taxon>
        <taxon>Fungi</taxon>
        <taxon>Fungi incertae sedis</taxon>
        <taxon>Mucoromycota</taxon>
        <taxon>Mortierellomycotina</taxon>
        <taxon>Mortierellomycetes</taxon>
        <taxon>Mortierellales</taxon>
        <taxon>Mortierellaceae</taxon>
        <taxon>Modicella</taxon>
    </lineage>
</organism>
<dbReference type="GO" id="GO:0005096">
    <property type="term" value="F:GTPase activator activity"/>
    <property type="evidence" value="ECO:0007669"/>
    <property type="project" value="UniProtKB-KW"/>
</dbReference>
<feature type="region of interest" description="Disordered" evidence="4">
    <location>
        <begin position="88"/>
        <end position="116"/>
    </location>
</feature>
<keyword evidence="6" id="KW-1185">Reference proteome</keyword>
<evidence type="ECO:0000256" key="3">
    <source>
        <dbReference type="ARBA" id="ARBA00022737"/>
    </source>
</evidence>
<dbReference type="Gene3D" id="3.80.10.10">
    <property type="entry name" value="Ribonuclease Inhibitor"/>
    <property type="match status" value="2"/>
</dbReference>
<dbReference type="GO" id="GO:0006913">
    <property type="term" value="P:nucleocytoplasmic transport"/>
    <property type="evidence" value="ECO:0007669"/>
    <property type="project" value="TreeGrafter"/>
</dbReference>
<evidence type="ECO:0000313" key="6">
    <source>
        <dbReference type="Proteomes" id="UP000749646"/>
    </source>
</evidence>
<feature type="region of interest" description="Disordered" evidence="4">
    <location>
        <begin position="363"/>
        <end position="391"/>
    </location>
</feature>
<dbReference type="EMBL" id="JAAAHW010009443">
    <property type="protein sequence ID" value="KAF9940853.1"/>
    <property type="molecule type" value="Genomic_DNA"/>
</dbReference>
<sequence>MPPPKRYIQQIRFDNVVKKVQAKEKNGQIYVLFDAIKDMFEDARRLEDDGVGVPFLTDENDVRIIPLRVEYHEDCILDVIVGSDMPPPISIPSPRSTAPTTPSSSFTGSLASPPSLSPVSVAPLAIIRPSMTKALSPVPEVTSQVASSEAEMGISSQATTPDGHARIGSFASSYSTSFIAEQGSVPPAPGFSLDMRQEMPSQSPVDIDHPFQWSFDFQRLIPHSSFLNTNINYQAPLQSGSLFFTQSGEALPSYSPQQQEFQQQLHYQHPSQYQQPYNQQPYNQQFQQPYYQQYQQSYQQQYLPQHPQPYQLPPTINTAPIPFIPPRPGVATSPIIPVNSFARLSIGTPPQTLDLEGKVLSASYPTASSPSVPRRQSPPSQHDRTLNNSTLWPFESNESGLEFVPESQTLLMENETKVKELEMKLRRAQDQTLIYAKKNHALARESLQMSSKIMNRATQIQNKVQAVLTQNYELHENPVPRLFIVLPVLILDQSAPTKPMPSSDQRKFRVHFLCECGKHTRALQTSGLNHIHFVEHEGYEIEHPVEFFEKYGMFIRSLSHLIRTGVDCGTVSILPLLAMSQQKQQQQQQQRKDRDSIFRAYSVGQETLMNQILDTRLAEAIDYLDSLETLVSPDNDTSNETVEYFDGKNIRQLQAYIKIPPEDGQSLASLYKIITSRGHVKWICEEHYRSSVHHQNEFQFQQELSTIKGHYDLRIGRARIQLASAQDANLLYKLISKAHNLHELDVGLGWSFTESDLQKFVQTVQDSNIRALTLDGCKQKPDPSVKLMNFGKKYDQLLRIIFGSRIGSLKIINIPSMLLKISTKQPQPPSQAYGLKALHLENVGVLDYSTPDKSGVARSIGASLNIANSNTRVTSLFFLRNLVTSFQSLAEINLPGMNIRDEGVTLITEQINLQKTLRHINLYNNAISPVGGRLLAVFLSREKALVHLDLAMNPIGDEAAALVIDALGSNLLILSLEGTGFRDNAAKALERMIETYNSSSGLESRLEYLNLAGNGWTTSSIQSLGRVIMRMRLEIPPPSSPSITAPLPRKHDKPGHLEMGAAEGFMLINSMIRTTQLTLPTDKPWYRQPNILSQYVALTATKESYSLATIKAQDSIRVNSKFKVLRLSDAGLSEGAARYLIGLLDVNVLTKMDLRRCIRLFKPREVLTILGRVYPNSSYLQEGDSVQQSRQGLPQAPTPCGIVGSPHNCLRFLHLNLTGVDNHVARILAQDLGSSWCCLERLDIGSNHLTHQGVTLLLDALCQNNSLQHLNLGQNFSSPNTVYMSSASALAKATKEAFKRFMMTNKTLQILYFICADIDVVAQGLSANTTLRSLVFDRLEGSLNDVEALGRALVMNQTLMRLKVYDNRQAPFLEAFYGNNQQQQVARYVDPFKDFKQEAIKTIEKGITFNYTLIEVQWPEIFDRQQPCTERLEALLTRNMALLKNGTIGNGHDIASSQDSSNGGVKERGSLRTNRVSRGLSVLSTTSTLSYGTDISSSSSLSSIPSPIAYARDQAINRSQSMFVPAPSTGPSDGYPYSIHSNSSQVNHNGIGDVVGGGGNTGTFSTWDERRLTNLELSPWTLAMLKNTP</sequence>
<dbReference type="PANTHER" id="PTHR24113">
    <property type="entry name" value="RAN GTPASE-ACTIVATING PROTEIN 1"/>
    <property type="match status" value="1"/>
</dbReference>
<evidence type="ECO:0000256" key="2">
    <source>
        <dbReference type="ARBA" id="ARBA00022614"/>
    </source>
</evidence>
<dbReference type="OrthoDB" id="120976at2759"/>
<protein>
    <recommendedName>
        <fullName evidence="7">RNI-like protein</fullName>
    </recommendedName>
</protein>
<evidence type="ECO:0000256" key="1">
    <source>
        <dbReference type="ARBA" id="ARBA00022468"/>
    </source>
</evidence>
<dbReference type="Proteomes" id="UP000749646">
    <property type="component" value="Unassembled WGS sequence"/>
</dbReference>
<keyword evidence="2" id="KW-0433">Leucine-rich repeat</keyword>